<dbReference type="EMBL" id="JAAOMP010000172">
    <property type="protein sequence ID" value="MBU2761710.1"/>
    <property type="molecule type" value="Genomic_DNA"/>
</dbReference>
<evidence type="ECO:0000313" key="1">
    <source>
        <dbReference type="EMBL" id="MBU2761710.1"/>
    </source>
</evidence>
<dbReference type="GO" id="GO:0016740">
    <property type="term" value="F:transferase activity"/>
    <property type="evidence" value="ECO:0007669"/>
    <property type="project" value="UniProtKB-KW"/>
</dbReference>
<dbReference type="RefSeq" id="WP_215885191.1">
    <property type="nucleotide sequence ID" value="NZ_JAAOMP010000172.1"/>
</dbReference>
<comment type="caution">
    <text evidence="1">The sequence shown here is derived from an EMBL/GenBank/DDBJ whole genome shotgun (WGS) entry which is preliminary data.</text>
</comment>
<dbReference type="Proteomes" id="UP000755654">
    <property type="component" value="Unassembled WGS sequence"/>
</dbReference>
<sequence length="85" mass="8962">MNENEKLSRGVTDQSLANINLARKLGLLPLSPDIIEKGILVADAIRAICAAGKARDAQIIFGGGTSLSQAQQVIQRMSEDADDGV</sequence>
<protein>
    <submittedName>
        <fullName evidence="1">Nucleotidyl transferase AbiEii/AbiGii toxin family protein</fullName>
    </submittedName>
</protein>
<name>A0ABS6A2S4_9PROT</name>
<keyword evidence="1" id="KW-0808">Transferase</keyword>
<evidence type="ECO:0000313" key="2">
    <source>
        <dbReference type="Proteomes" id="UP000755654"/>
    </source>
</evidence>
<keyword evidence="2" id="KW-1185">Reference proteome</keyword>
<organism evidence="1 2">
    <name type="scientific">Acidithiobacillus sulfurivorans</name>
    <dbReference type="NCBI Taxonomy" id="1958756"/>
    <lineage>
        <taxon>Bacteria</taxon>
        <taxon>Pseudomonadati</taxon>
        <taxon>Pseudomonadota</taxon>
        <taxon>Acidithiobacillia</taxon>
        <taxon>Acidithiobacillales</taxon>
        <taxon>Acidithiobacillaceae</taxon>
        <taxon>Acidithiobacillus</taxon>
    </lineage>
</organism>
<reference evidence="1 2" key="1">
    <citation type="journal article" date="2021" name="ISME J.">
        <title>Genomic evolution of the class Acidithiobacillia: deep-branching Proteobacteria living in extreme acidic conditions.</title>
        <authorList>
            <person name="Moya-Beltran A."/>
            <person name="Beard S."/>
            <person name="Rojas-Villalobos C."/>
            <person name="Issotta F."/>
            <person name="Gallardo Y."/>
            <person name="Ulloa R."/>
            <person name="Giaveno A."/>
            <person name="Degli Esposti M."/>
            <person name="Johnson D.B."/>
            <person name="Quatrini R."/>
        </authorList>
    </citation>
    <scope>NUCLEOTIDE SEQUENCE [LARGE SCALE GENOMIC DNA]</scope>
    <source>
        <strain evidence="1 2">RW2</strain>
    </source>
</reference>
<gene>
    <name evidence="1" type="ORF">HAP95_16385</name>
</gene>
<accession>A0ABS6A2S4</accession>
<proteinExistence type="predicted"/>